<dbReference type="Proteomes" id="UP000195402">
    <property type="component" value="Unassembled WGS sequence"/>
</dbReference>
<comment type="similarity">
    <text evidence="1 3">Belongs to the glycosyl hydrolase 1 family.</text>
</comment>
<reference evidence="4 5" key="1">
    <citation type="journal article" date="2017" name="Mol. Plant">
        <title>The Genome of Medicinal Plant Macleaya cordata Provides New Insights into Benzylisoquinoline Alkaloids Metabolism.</title>
        <authorList>
            <person name="Liu X."/>
            <person name="Liu Y."/>
            <person name="Huang P."/>
            <person name="Ma Y."/>
            <person name="Qing Z."/>
            <person name="Tang Q."/>
            <person name="Cao H."/>
            <person name="Cheng P."/>
            <person name="Zheng Y."/>
            <person name="Yuan Z."/>
            <person name="Zhou Y."/>
            <person name="Liu J."/>
            <person name="Tang Z."/>
            <person name="Zhuo Y."/>
            <person name="Zhang Y."/>
            <person name="Yu L."/>
            <person name="Huang J."/>
            <person name="Yang P."/>
            <person name="Peng Q."/>
            <person name="Zhang J."/>
            <person name="Jiang W."/>
            <person name="Zhang Z."/>
            <person name="Lin K."/>
            <person name="Ro D.K."/>
            <person name="Chen X."/>
            <person name="Xiong X."/>
            <person name="Shang Y."/>
            <person name="Huang S."/>
            <person name="Zeng J."/>
        </authorList>
    </citation>
    <scope>NUCLEOTIDE SEQUENCE [LARGE SCALE GENOMIC DNA]</scope>
    <source>
        <strain evidence="5">cv. BLH2017</strain>
        <tissue evidence="4">Root</tissue>
    </source>
</reference>
<sequence length="415" mass="47606">MAEEHPFQLQEDVALLKNMGLDVYRFSISWSRILPKGNGEINQDGIDFYNKLIDELVANGIEPCVTLFHFDLPTALQKAYNGFLDVKIVDDFKNYADICFKNFGDRVKRWSTINEPSVFAEFGYKKGLPIADDPRKNPYIVTHNIILSHGAAATLYKQNYQATQGGEIGISLSSQWFEPHSVSLADRDAAARAFSFHVGWFLEPLVYGDYPFIMKALVDDRLPSFTHEEREMVHGAYDFIGINYYTSAYVKSLPINSNDLPISYAKDQYLQTISKYLTKLQHSVVGNPKIYSVPNGLRDALIFLKQNYKDPKIYITENGVSEQRNDELPLEQALNDQHRIIFITRHLNAVQEALREGVNVKSYFVWSLLDCMEIGAENNYVTRLGLNFTDYSTTELKRYPKKSAEWFSKFMKGEE</sequence>
<proteinExistence type="inferred from homology"/>
<comment type="caution">
    <text evidence="4">The sequence shown here is derived from an EMBL/GenBank/DDBJ whole genome shotgun (WGS) entry which is preliminary data.</text>
</comment>
<dbReference type="OMA" id="HTTFEDD"/>
<evidence type="ECO:0000313" key="5">
    <source>
        <dbReference type="Proteomes" id="UP000195402"/>
    </source>
</evidence>
<dbReference type="SUPFAM" id="SSF51445">
    <property type="entry name" value="(Trans)glycosidases"/>
    <property type="match status" value="1"/>
</dbReference>
<evidence type="ECO:0000256" key="3">
    <source>
        <dbReference type="RuleBase" id="RU003690"/>
    </source>
</evidence>
<dbReference type="PANTHER" id="PTHR10353">
    <property type="entry name" value="GLYCOSYL HYDROLASE"/>
    <property type="match status" value="1"/>
</dbReference>
<protein>
    <submittedName>
        <fullName evidence="4">Glycoside hydrolase</fullName>
    </submittedName>
</protein>
<dbReference type="Gene3D" id="3.20.20.80">
    <property type="entry name" value="Glycosidases"/>
    <property type="match status" value="1"/>
</dbReference>
<dbReference type="GO" id="GO:0005975">
    <property type="term" value="P:carbohydrate metabolic process"/>
    <property type="evidence" value="ECO:0007669"/>
    <property type="project" value="InterPro"/>
</dbReference>
<gene>
    <name evidence="4" type="ORF">BVC80_8997g3</name>
</gene>
<dbReference type="InParanoid" id="A0A200QMH8"/>
<dbReference type="FunFam" id="3.20.20.80:FF:000041">
    <property type="entry name" value="Beta-glucosidase 7"/>
    <property type="match status" value="1"/>
</dbReference>
<evidence type="ECO:0000313" key="4">
    <source>
        <dbReference type="EMBL" id="OVA11632.1"/>
    </source>
</evidence>
<keyword evidence="5" id="KW-1185">Reference proteome</keyword>
<evidence type="ECO:0000256" key="2">
    <source>
        <dbReference type="PROSITE-ProRule" id="PRU10055"/>
    </source>
</evidence>
<evidence type="ECO:0000256" key="1">
    <source>
        <dbReference type="ARBA" id="ARBA00010838"/>
    </source>
</evidence>
<dbReference type="STRING" id="56857.A0A200QMH8"/>
<dbReference type="PROSITE" id="PS00572">
    <property type="entry name" value="GLYCOSYL_HYDROL_F1_1"/>
    <property type="match status" value="1"/>
</dbReference>
<dbReference type="OrthoDB" id="65569at2759"/>
<dbReference type="InterPro" id="IPR017853">
    <property type="entry name" value="GH"/>
</dbReference>
<dbReference type="InterPro" id="IPR001360">
    <property type="entry name" value="Glyco_hydro_1"/>
</dbReference>
<dbReference type="InterPro" id="IPR018120">
    <property type="entry name" value="Glyco_hydro_1_AS"/>
</dbReference>
<dbReference type="PRINTS" id="PR00131">
    <property type="entry name" value="GLHYDRLASE1"/>
</dbReference>
<dbReference type="PANTHER" id="PTHR10353:SF154">
    <property type="entry name" value="BETA-GLUCOSIDASE 9-RELATED"/>
    <property type="match status" value="1"/>
</dbReference>
<accession>A0A200QMH8</accession>
<feature type="active site" description="Nucleophile" evidence="2">
    <location>
        <position position="317"/>
    </location>
</feature>
<dbReference type="AlphaFoldDB" id="A0A200QMH8"/>
<keyword evidence="4" id="KW-0378">Hydrolase</keyword>
<dbReference type="Pfam" id="PF00232">
    <property type="entry name" value="Glyco_hydro_1"/>
    <property type="match status" value="1"/>
</dbReference>
<dbReference type="EMBL" id="MVGT01001586">
    <property type="protein sequence ID" value="OVA11632.1"/>
    <property type="molecule type" value="Genomic_DNA"/>
</dbReference>
<organism evidence="4 5">
    <name type="scientific">Macleaya cordata</name>
    <name type="common">Five-seeded plume-poppy</name>
    <name type="synonym">Bocconia cordata</name>
    <dbReference type="NCBI Taxonomy" id="56857"/>
    <lineage>
        <taxon>Eukaryota</taxon>
        <taxon>Viridiplantae</taxon>
        <taxon>Streptophyta</taxon>
        <taxon>Embryophyta</taxon>
        <taxon>Tracheophyta</taxon>
        <taxon>Spermatophyta</taxon>
        <taxon>Magnoliopsida</taxon>
        <taxon>Ranunculales</taxon>
        <taxon>Papaveraceae</taxon>
        <taxon>Papaveroideae</taxon>
        <taxon>Macleaya</taxon>
    </lineage>
</organism>
<dbReference type="GO" id="GO:0008422">
    <property type="term" value="F:beta-glucosidase activity"/>
    <property type="evidence" value="ECO:0007669"/>
    <property type="project" value="TreeGrafter"/>
</dbReference>
<name>A0A200QMH8_MACCD</name>